<dbReference type="InterPro" id="IPR000873">
    <property type="entry name" value="AMP-dep_synth/lig_dom"/>
</dbReference>
<dbReference type="Gene3D" id="3.30.300.30">
    <property type="match status" value="1"/>
</dbReference>
<dbReference type="AlphaFoldDB" id="A0A1T4LLT7"/>
<evidence type="ECO:0000259" key="1">
    <source>
        <dbReference type="Pfam" id="PF00501"/>
    </source>
</evidence>
<protein>
    <submittedName>
        <fullName evidence="3">Long-chain acyl-CoA synthetase</fullName>
    </submittedName>
</protein>
<dbReference type="Proteomes" id="UP000189941">
    <property type="component" value="Unassembled WGS sequence"/>
</dbReference>
<reference evidence="4" key="1">
    <citation type="submission" date="2017-02" db="EMBL/GenBank/DDBJ databases">
        <authorList>
            <person name="Varghese N."/>
            <person name="Submissions S."/>
        </authorList>
    </citation>
    <scope>NUCLEOTIDE SEQUENCE [LARGE SCALE GENOMIC DNA]</scope>
    <source>
        <strain evidence="4">DSM 15739</strain>
    </source>
</reference>
<dbReference type="InterPro" id="IPR050237">
    <property type="entry name" value="ATP-dep_AMP-bd_enzyme"/>
</dbReference>
<sequence length="514" mass="57680">MMRIDWFADRARISGSKVAVIEAEKGREWTFDQMNQRAINLAAYLQEKGIQSGDRVALFSSNDVAHFDFLLACTKLGAIFVPMNWRLKDTEVLHVVQNSEPKLLAYSRVHKTRLGLISEELLDVDIDSEDYDAIVDPSKNKTFQPNQSLTEEDIAVLIYTSGTTGLPKGAMISHRAIISNGLNSIPSWNIHADDRGMTTTPMFHTAGLFCFTIPILMAGGQMVVQRFFDADETIEIIRDFKPTKAFFVPTMCYMLAHSDLFNKENLSSLNYIISGGAPLSENVYQLFADHDLPLVNSYGLTEIGPNNFSNTPERQRMKKLSVGKPIMFNNVRLVDDEGNDVPQGEVGNLIISNNAKFSGYWNNTEETAKVLKYDFVFTGDLARMDEEGDYFIVGRSKDMIITGGENVYPSEVEKVLNKFPGVVDSVVFGIPVEQWGESVVAAVITKGLDESIIEELSEYAKLNLAGYKTPKRYYLLDEFPKTPIGKIDKKALLAMAQEFEEGRHDLSRPRQIIM</sequence>
<dbReference type="Gene3D" id="3.40.50.12780">
    <property type="entry name" value="N-terminal domain of ligase-like"/>
    <property type="match status" value="1"/>
</dbReference>
<dbReference type="PANTHER" id="PTHR43767">
    <property type="entry name" value="LONG-CHAIN-FATTY-ACID--COA LIGASE"/>
    <property type="match status" value="1"/>
</dbReference>
<name>A0A1T4LLT7_9LACT</name>
<dbReference type="InterPro" id="IPR025110">
    <property type="entry name" value="AMP-bd_C"/>
</dbReference>
<dbReference type="GO" id="GO:0016878">
    <property type="term" value="F:acid-thiol ligase activity"/>
    <property type="evidence" value="ECO:0007669"/>
    <property type="project" value="UniProtKB-ARBA"/>
</dbReference>
<accession>A0A1T4LLT7</accession>
<dbReference type="InterPro" id="IPR042099">
    <property type="entry name" value="ANL_N_sf"/>
</dbReference>
<feature type="domain" description="AMP-dependent synthetase/ligase" evidence="1">
    <location>
        <begin position="8"/>
        <end position="361"/>
    </location>
</feature>
<dbReference type="EMBL" id="FUWO01000008">
    <property type="protein sequence ID" value="SJZ55675.1"/>
    <property type="molecule type" value="Genomic_DNA"/>
</dbReference>
<dbReference type="Pfam" id="PF00501">
    <property type="entry name" value="AMP-binding"/>
    <property type="match status" value="1"/>
</dbReference>
<keyword evidence="4" id="KW-1185">Reference proteome</keyword>
<evidence type="ECO:0000259" key="2">
    <source>
        <dbReference type="Pfam" id="PF13193"/>
    </source>
</evidence>
<dbReference type="Pfam" id="PF13193">
    <property type="entry name" value="AMP-binding_C"/>
    <property type="match status" value="1"/>
</dbReference>
<gene>
    <name evidence="3" type="ORF">SAMN02746011_01133</name>
</gene>
<dbReference type="InterPro" id="IPR020845">
    <property type="entry name" value="AMP-binding_CS"/>
</dbReference>
<evidence type="ECO:0000313" key="3">
    <source>
        <dbReference type="EMBL" id="SJZ55675.1"/>
    </source>
</evidence>
<proteinExistence type="predicted"/>
<dbReference type="PANTHER" id="PTHR43767:SF1">
    <property type="entry name" value="NONRIBOSOMAL PEPTIDE SYNTHASE PES1 (EUROFUNG)-RELATED"/>
    <property type="match status" value="1"/>
</dbReference>
<evidence type="ECO:0000313" key="4">
    <source>
        <dbReference type="Proteomes" id="UP000189941"/>
    </source>
</evidence>
<dbReference type="InterPro" id="IPR045851">
    <property type="entry name" value="AMP-bd_C_sf"/>
</dbReference>
<feature type="domain" description="AMP-binding enzyme C-terminal" evidence="2">
    <location>
        <begin position="411"/>
        <end position="486"/>
    </location>
</feature>
<dbReference type="STRING" id="1121925.SAMN02746011_01133"/>
<organism evidence="3 4">
    <name type="scientific">Globicatella sulfidifaciens DSM 15739</name>
    <dbReference type="NCBI Taxonomy" id="1121925"/>
    <lineage>
        <taxon>Bacteria</taxon>
        <taxon>Bacillati</taxon>
        <taxon>Bacillota</taxon>
        <taxon>Bacilli</taxon>
        <taxon>Lactobacillales</taxon>
        <taxon>Aerococcaceae</taxon>
        <taxon>Globicatella</taxon>
    </lineage>
</organism>
<dbReference type="SUPFAM" id="SSF56801">
    <property type="entry name" value="Acetyl-CoA synthetase-like"/>
    <property type="match status" value="1"/>
</dbReference>
<dbReference type="PROSITE" id="PS00455">
    <property type="entry name" value="AMP_BINDING"/>
    <property type="match status" value="1"/>
</dbReference>